<dbReference type="Proteomes" id="UP000076630">
    <property type="component" value="Unassembled WGS sequence"/>
</dbReference>
<dbReference type="PROSITE" id="PS51257">
    <property type="entry name" value="PROKAR_LIPOPROTEIN"/>
    <property type="match status" value="1"/>
</dbReference>
<dbReference type="RefSeq" id="WP_038987813.1">
    <property type="nucleotide sequence ID" value="NZ_JWJO01000065.1"/>
</dbReference>
<organism evidence="1 2">
    <name type="scientific">Myroides marinus</name>
    <dbReference type="NCBI Taxonomy" id="703342"/>
    <lineage>
        <taxon>Bacteria</taxon>
        <taxon>Pseudomonadati</taxon>
        <taxon>Bacteroidota</taxon>
        <taxon>Flavobacteriia</taxon>
        <taxon>Flavobacteriales</taxon>
        <taxon>Flavobacteriaceae</taxon>
        <taxon>Myroides</taxon>
    </lineage>
</organism>
<keyword evidence="2" id="KW-1185">Reference proteome</keyword>
<name>A0A161S4F4_9FLAO</name>
<accession>A0A161S4F4</accession>
<comment type="caution">
    <text evidence="1">The sequence shown here is derived from an EMBL/GenBank/DDBJ whole genome shotgun (WGS) entry which is preliminary data.</text>
</comment>
<dbReference type="InterPro" id="IPR041662">
    <property type="entry name" value="SusD-like_2"/>
</dbReference>
<evidence type="ECO:0000313" key="2">
    <source>
        <dbReference type="Proteomes" id="UP000076630"/>
    </source>
</evidence>
<dbReference type="Gene3D" id="1.25.40.390">
    <property type="match status" value="1"/>
</dbReference>
<proteinExistence type="predicted"/>
<evidence type="ECO:0000313" key="1">
    <source>
        <dbReference type="EMBL" id="KZE79484.1"/>
    </source>
</evidence>
<protein>
    <recommendedName>
        <fullName evidence="3">Starch-binding associating with outer membrane</fullName>
    </recommendedName>
</protein>
<sequence>MKKYIKIVALIIATISVGSCQDLDKLSEDPNKVKEADPYLILPNVSKSAFALGGIGKEYASRMIIQTDGDNSNQYFKWSSSSFGSYKDLLQVQKMMDEAKRTNKEEYVAVGHFLKARMFYDLAITFGDVPYSEALKGEDKIPFPKYDKQEDVFVGVLKELEQAAIKIQNKNALRGDIIYGGSIEKWKRLINSYQLKVLMSLSKKKTVGTINVAEQFAKVYNAGNLLANNSDNGQLTYYDQAGSRYPQFNSSSYGSSMYMSGTFINLLKDLKDPRLFAFAQQTAGAMEKGLPITDFSGYNGGDPTVPYAENEKLVQAKNISKVKSRYYLDPTNEPTNILSYSELQFILAEAAARNWIGGDAADFYYKAISANFEFYNTYAKGMASYYTKQAVEEYIAQPTVKYQGGNLDGQLKQILTQKYITMFHQSNWTIYYDHLRTGYPEFKLQEGITPPTRWQYPQSEYNRNQSNLQQALNTQFGGADNICGITWWLK</sequence>
<dbReference type="OrthoDB" id="725917at2"/>
<dbReference type="InterPro" id="IPR011990">
    <property type="entry name" value="TPR-like_helical_dom_sf"/>
</dbReference>
<dbReference type="Pfam" id="PF12771">
    <property type="entry name" value="SusD-like_2"/>
    <property type="match status" value="1"/>
</dbReference>
<evidence type="ECO:0008006" key="3">
    <source>
        <dbReference type="Google" id="ProtNLM"/>
    </source>
</evidence>
<gene>
    <name evidence="1" type="ORF">AV926_11725</name>
</gene>
<reference evidence="1 2" key="1">
    <citation type="submission" date="2016-01" db="EMBL/GenBank/DDBJ databases">
        <title>Whole genome sequencing of Myroides marinus L41.</title>
        <authorList>
            <person name="Hong K.W."/>
        </authorList>
    </citation>
    <scope>NUCLEOTIDE SEQUENCE [LARGE SCALE GENOMIC DNA]</scope>
    <source>
        <strain evidence="1 2">L41</strain>
    </source>
</reference>
<dbReference type="EMBL" id="LQNU01000060">
    <property type="protein sequence ID" value="KZE79484.1"/>
    <property type="molecule type" value="Genomic_DNA"/>
</dbReference>
<dbReference type="SUPFAM" id="SSF48452">
    <property type="entry name" value="TPR-like"/>
    <property type="match status" value="1"/>
</dbReference>
<dbReference type="AlphaFoldDB" id="A0A161S4F4"/>